<dbReference type="RefSeq" id="WP_307230503.1">
    <property type="nucleotide sequence ID" value="NZ_JAUSTT010000017.1"/>
</dbReference>
<name>A0ABT9WVM8_9BACI</name>
<evidence type="ECO:0000313" key="2">
    <source>
        <dbReference type="Proteomes" id="UP001223586"/>
    </source>
</evidence>
<evidence type="ECO:0008006" key="3">
    <source>
        <dbReference type="Google" id="ProtNLM"/>
    </source>
</evidence>
<proteinExistence type="predicted"/>
<keyword evidence="2" id="KW-1185">Reference proteome</keyword>
<evidence type="ECO:0000313" key="1">
    <source>
        <dbReference type="EMBL" id="MDQ0176942.1"/>
    </source>
</evidence>
<reference evidence="1 2" key="1">
    <citation type="submission" date="2023-07" db="EMBL/GenBank/DDBJ databases">
        <title>Genomic Encyclopedia of Type Strains, Phase IV (KMG-IV): sequencing the most valuable type-strain genomes for metagenomic binning, comparative biology and taxonomic classification.</title>
        <authorList>
            <person name="Goeker M."/>
        </authorList>
    </citation>
    <scope>NUCLEOTIDE SEQUENCE [LARGE SCALE GENOMIC DNA]</scope>
    <source>
        <strain evidence="1 2">DSM 23837</strain>
    </source>
</reference>
<comment type="caution">
    <text evidence="1">The sequence shown here is derived from an EMBL/GenBank/DDBJ whole genome shotgun (WGS) entry which is preliminary data.</text>
</comment>
<gene>
    <name evidence="1" type="ORF">J2S08_002821</name>
</gene>
<organism evidence="1 2">
    <name type="scientific">Bacillus chungangensis</name>
    <dbReference type="NCBI Taxonomy" id="587633"/>
    <lineage>
        <taxon>Bacteria</taxon>
        <taxon>Bacillati</taxon>
        <taxon>Bacillota</taxon>
        <taxon>Bacilli</taxon>
        <taxon>Bacillales</taxon>
        <taxon>Bacillaceae</taxon>
        <taxon>Bacillus</taxon>
    </lineage>
</organism>
<dbReference type="EMBL" id="JAUSTT010000017">
    <property type="protein sequence ID" value="MDQ0176942.1"/>
    <property type="molecule type" value="Genomic_DNA"/>
</dbReference>
<protein>
    <recommendedName>
        <fullName evidence="3">Abortive phage infection protein</fullName>
    </recommendedName>
</protein>
<sequence>MKEEEIIQFLDQLRRGERKELLVEKEDFLFFRKILVEQDDFKNFYGTAKRGGDTLYRYIENN</sequence>
<accession>A0ABT9WVM8</accession>
<dbReference type="Proteomes" id="UP001223586">
    <property type="component" value="Unassembled WGS sequence"/>
</dbReference>